<evidence type="ECO:0000313" key="1">
    <source>
        <dbReference type="EMBL" id="WOJ89858.1"/>
    </source>
</evidence>
<dbReference type="Gene3D" id="3.40.50.300">
    <property type="entry name" value="P-loop containing nucleotide triphosphate hydrolases"/>
    <property type="match status" value="1"/>
</dbReference>
<dbReference type="SUPFAM" id="SSF52540">
    <property type="entry name" value="P-loop containing nucleoside triphosphate hydrolases"/>
    <property type="match status" value="1"/>
</dbReference>
<gene>
    <name evidence="1" type="ORF">RZS28_00645</name>
</gene>
<dbReference type="EMBL" id="CP136862">
    <property type="protein sequence ID" value="WOJ89858.1"/>
    <property type="molecule type" value="Genomic_DNA"/>
</dbReference>
<organism evidence="1 2">
    <name type="scientific">Methylocapsa polymorpha</name>
    <dbReference type="NCBI Taxonomy" id="3080828"/>
    <lineage>
        <taxon>Bacteria</taxon>
        <taxon>Pseudomonadati</taxon>
        <taxon>Pseudomonadota</taxon>
        <taxon>Alphaproteobacteria</taxon>
        <taxon>Hyphomicrobiales</taxon>
        <taxon>Beijerinckiaceae</taxon>
        <taxon>Methylocapsa</taxon>
    </lineage>
</organism>
<name>A0ABZ0HTH8_9HYPH</name>
<proteinExistence type="predicted"/>
<dbReference type="RefSeq" id="WP_407339304.1">
    <property type="nucleotide sequence ID" value="NZ_CP136862.1"/>
</dbReference>
<dbReference type="Proteomes" id="UP001626536">
    <property type="component" value="Chromosome"/>
</dbReference>
<evidence type="ECO:0000313" key="2">
    <source>
        <dbReference type="Proteomes" id="UP001626536"/>
    </source>
</evidence>
<accession>A0ABZ0HTH8</accession>
<reference evidence="1 2" key="1">
    <citation type="submission" date="2023-10" db="EMBL/GenBank/DDBJ databases">
        <title>Novel methanotroph of the genus Methylocapsa from a subarctic wetland.</title>
        <authorList>
            <person name="Belova S.E."/>
            <person name="Oshkin I.Y."/>
            <person name="Miroshnikov K."/>
            <person name="Dedysh S.N."/>
        </authorList>
    </citation>
    <scope>NUCLEOTIDE SEQUENCE [LARGE SCALE GENOMIC DNA]</scope>
    <source>
        <strain evidence="1 2">RX1</strain>
    </source>
</reference>
<protein>
    <submittedName>
        <fullName evidence="1">AAA family ATPase</fullName>
    </submittedName>
</protein>
<sequence length="400" mass="43426">MNGPLDQAYLDSLADFGEPIEPERQAWRNGDSHNARSQRKMEVEWFDAAATSAMVETPDPLIDGLLDAGAMSVIYGDSNSGKTFVALDMGFHVSVGKLWNGRTVKRGLVVYVAAEGGTRIRKRLAALKKHYAGSSIAPLFALVRFPIDLRSNDADFKQLVALTRAAETETAANCVWIIVDTLSRAMAGGDENSPVDMGRVVAAADTIRDQTCAHLSYVHHTGKDAARGARGHSLLRAATDTEIEVTPGSVATTKQRDMESDFSIGFALHDIQIGEAPDGTPIKSAVVKWTGETAKPGKQAAEKAPPRSQRLLMSVIREALNEAGQNIRPIHDGPIVRAVSADLVRNRLYMKIAEKAEPDEDPVKLANRRQKAFVRAVEAEIKAKALLAAIYNGDRVLWLP</sequence>
<keyword evidence="2" id="KW-1185">Reference proteome</keyword>
<dbReference type="InterPro" id="IPR027417">
    <property type="entry name" value="P-loop_NTPase"/>
</dbReference>
<dbReference type="Pfam" id="PF13481">
    <property type="entry name" value="AAA_25"/>
    <property type="match status" value="1"/>
</dbReference>